<evidence type="ECO:0000313" key="9">
    <source>
        <dbReference type="EnsemblMetazoa" id="XP_022664444"/>
    </source>
</evidence>
<evidence type="ECO:0000256" key="2">
    <source>
        <dbReference type="ARBA" id="ARBA00004574"/>
    </source>
</evidence>
<proteinExistence type="predicted"/>
<dbReference type="GO" id="GO:0005634">
    <property type="term" value="C:nucleus"/>
    <property type="evidence" value="ECO:0007669"/>
    <property type="project" value="UniProtKB-SubCell"/>
</dbReference>
<dbReference type="GO" id="GO:0000723">
    <property type="term" value="P:telomere maintenance"/>
    <property type="evidence" value="ECO:0007669"/>
    <property type="project" value="TreeGrafter"/>
</dbReference>
<dbReference type="OMA" id="EMRMLEV"/>
<dbReference type="KEGG" id="vde:111251757"/>
<evidence type="ECO:0000259" key="8">
    <source>
        <dbReference type="Pfam" id="PF12231"/>
    </source>
</evidence>
<dbReference type="CTD" id="55183"/>
<feature type="region of interest" description="Disordered" evidence="7">
    <location>
        <begin position="1062"/>
        <end position="1086"/>
    </location>
</feature>
<dbReference type="InterPro" id="IPR022031">
    <property type="entry name" value="Rif1_N"/>
</dbReference>
<dbReference type="GO" id="GO:0140445">
    <property type="term" value="C:chromosome, telomeric repeat region"/>
    <property type="evidence" value="ECO:0007669"/>
    <property type="project" value="TreeGrafter"/>
</dbReference>
<feature type="compositionally biased region" description="Basic and acidic residues" evidence="7">
    <location>
        <begin position="957"/>
        <end position="967"/>
    </location>
</feature>
<dbReference type="OrthoDB" id="5399929at2759"/>
<protein>
    <recommendedName>
        <fullName evidence="8">Telomere-associated protein Rif1 N-terminal domain-containing protein</fullName>
    </recommendedName>
</protein>
<dbReference type="Pfam" id="PF12231">
    <property type="entry name" value="Rif1_N"/>
    <property type="match status" value="1"/>
</dbReference>
<dbReference type="Proteomes" id="UP000594260">
    <property type="component" value="Unplaced"/>
</dbReference>
<evidence type="ECO:0000256" key="6">
    <source>
        <dbReference type="ARBA" id="ARBA00023306"/>
    </source>
</evidence>
<feature type="compositionally biased region" description="Basic and acidic residues" evidence="7">
    <location>
        <begin position="933"/>
        <end position="948"/>
    </location>
</feature>
<evidence type="ECO:0000256" key="4">
    <source>
        <dbReference type="ARBA" id="ARBA00022895"/>
    </source>
</evidence>
<keyword evidence="5" id="KW-0539">Nucleus</keyword>
<keyword evidence="3" id="KW-0158">Chromosome</keyword>
<feature type="region of interest" description="Disordered" evidence="7">
    <location>
        <begin position="825"/>
        <end position="852"/>
    </location>
</feature>
<sequence>MDFKEPSSQAEATEALTKFREQWAASLDTERVVEAFEWLEKLDGRWEQMHVDILCVMGELAAGTMELVSCRRIIEYLKRNSHRCKGDAGKAYVGIAIMVHLLKDESTAILAGNVLSSVRTAVYKDEATLASVIDMFKTKLVPKMKELADNKKFLDALALWRAMVRFTGFEKVPTAVTNGVLHIATLAFKETNPSVHADAFSSWRILVESLPRYMLKKPAYIKLLLNPLNRVYRDTDAATTPHKFGAWWQVVRSLEDDIEAHFDDVVFPLINKIFSIPSAKTRQVNPTAFASPTREIPQEAYAILALILYKGTIEIMTEMSKLNDNLPINEHTIKDACFVKHQTLLTEVFTLVLNNIVHGVTPPPQGYPYLLAKILLSRISSLYDNGHYGLVRAFLSMIYKLVQARLFDTEQMLSVFSDLANGVPHKVMVSSQFNLRDGSSSMHECPIMSLTAFFVQHVPTMCEKERHDAPALKITKNKRTYRQLLKALLECGSAGMNFLHFADHASKSLAQAEGVLQTDSWLEIADHLSSFIKHTHEVNQGGSLEHDFSALINTLKYPFSYRPNLSLTSDVIKKWTDLFTVFAIDAALVKDVGVNQHIEELCAHLLDELSKTEFDLNRLMFCSQAFETVTKQACLETVTIGKKIPLGNLHSLVKCVSLLANRSHEFIQSKKQLKSNCQFFINIVHICSALIQRTNDVSLCRHLLLTIVPEILPLLEHTKNKAAVRETSLTLVELPLLHALAMFADAFVDRAEKVGSSSENEKFFQMARSAIEHGSGHWKSNIRDPFVRYAKFLSVPLSQPEQVSQSFSQDVVVDDVSPVTIQSKTPVKAATPTSGATVKRRSSRKATKEDEEFTPIKTAKKKSIFTEHQLEKQSESKIIPSMYQDLSQSIDKISSQQNGPTNNSNNQLLITETRVVAPVIDEDAVFEDITPKEMEQEKAPIEDDDSKRASKVKHSLAGKDTEADGVKPIESGDTIDIKELHRTPIEQALPAIVPQEVIPATSPETPIVVTDNNNENEEPLVKKKKRFSYSETDDMPEPVVVIDNQPSTLSKMVEMMQNEQQEREKEETIPVNSPLRPQGARKRKLTGQPIESPITAKLQQRNFMINSPSSRSRMMLEAAQARHTMNAGPVVQSSTVHSEGRHALTSSTPWREKAVAFASTERTVDSGSPQPSSNGGFATPVSPTVGRSILKRVSTGASVKKVSFSRANEVCAYDKHPRVSTAKSLFPPVMVQSDQNSSTETSHNSLKGVDLDQSMHVSDTNKLAKEEESTTISATSSVAPAAVVDAPTSESIVVESMSSDLANDPSKLDESSIVLPDITIPGQGESKAPASDPPIVESKATMTLKPSTPKVTVSEEVSLVRRIENAADTLPIETNKIAESINIVECIKSAHPEQLTAVLELIVSDKFIQTLSPEVRGTFFSKCLATMSSYQCRH</sequence>
<feature type="compositionally biased region" description="Polar residues" evidence="7">
    <location>
        <begin position="825"/>
        <end position="836"/>
    </location>
</feature>
<dbReference type="EnsemblMetazoa" id="XM_022808709">
    <property type="protein sequence ID" value="XP_022664444"/>
    <property type="gene ID" value="LOC111251757"/>
</dbReference>
<keyword evidence="10" id="KW-1185">Reference proteome</keyword>
<dbReference type="PANTHER" id="PTHR22928">
    <property type="entry name" value="TELOMERE-ASSOCIATED PROTEIN RIF1"/>
    <property type="match status" value="1"/>
</dbReference>
<feature type="region of interest" description="Disordered" evidence="7">
    <location>
        <begin position="933"/>
        <end position="969"/>
    </location>
</feature>
<dbReference type="RefSeq" id="XP_022664444.1">
    <property type="nucleotide sequence ID" value="XM_022808709.1"/>
</dbReference>
<dbReference type="GeneID" id="111251757"/>
<dbReference type="RefSeq" id="XP_022664445.1">
    <property type="nucleotide sequence ID" value="XM_022808710.1"/>
</dbReference>
<keyword evidence="4" id="KW-0779">Telomere</keyword>
<evidence type="ECO:0000313" key="10">
    <source>
        <dbReference type="Proteomes" id="UP000594260"/>
    </source>
</evidence>
<dbReference type="InParanoid" id="A0A7M7KBJ3"/>
<accession>A0A7M7KBJ3</accession>
<dbReference type="EnsemblMetazoa" id="XM_022808710">
    <property type="protein sequence ID" value="XP_022664445"/>
    <property type="gene ID" value="LOC111251757"/>
</dbReference>
<reference evidence="9" key="1">
    <citation type="submission" date="2021-01" db="UniProtKB">
        <authorList>
            <consortium name="EnsemblMetazoa"/>
        </authorList>
    </citation>
    <scope>IDENTIFICATION</scope>
</reference>
<dbReference type="InterPro" id="IPR016024">
    <property type="entry name" value="ARM-type_fold"/>
</dbReference>
<evidence type="ECO:0000256" key="1">
    <source>
        <dbReference type="ARBA" id="ARBA00004123"/>
    </source>
</evidence>
<comment type="subcellular location">
    <subcellularLocation>
        <location evidence="2">Chromosome</location>
        <location evidence="2">Telomere</location>
    </subcellularLocation>
    <subcellularLocation>
        <location evidence="1">Nucleus</location>
    </subcellularLocation>
</comment>
<feature type="domain" description="Telomere-associated protein Rif1 N-terminal" evidence="8">
    <location>
        <begin position="96"/>
        <end position="261"/>
    </location>
</feature>
<organism evidence="9 10">
    <name type="scientific">Varroa destructor</name>
    <name type="common">Honeybee mite</name>
    <dbReference type="NCBI Taxonomy" id="109461"/>
    <lineage>
        <taxon>Eukaryota</taxon>
        <taxon>Metazoa</taxon>
        <taxon>Ecdysozoa</taxon>
        <taxon>Arthropoda</taxon>
        <taxon>Chelicerata</taxon>
        <taxon>Arachnida</taxon>
        <taxon>Acari</taxon>
        <taxon>Parasitiformes</taxon>
        <taxon>Mesostigmata</taxon>
        <taxon>Gamasina</taxon>
        <taxon>Dermanyssoidea</taxon>
        <taxon>Varroidae</taxon>
        <taxon>Varroa</taxon>
    </lineage>
</organism>
<evidence type="ECO:0000256" key="3">
    <source>
        <dbReference type="ARBA" id="ARBA00022454"/>
    </source>
</evidence>
<evidence type="ECO:0000256" key="5">
    <source>
        <dbReference type="ARBA" id="ARBA00023242"/>
    </source>
</evidence>
<feature type="region of interest" description="Disordered" evidence="7">
    <location>
        <begin position="1259"/>
        <end position="1278"/>
    </location>
</feature>
<dbReference type="PANTHER" id="PTHR22928:SF3">
    <property type="entry name" value="TELOMERE-ASSOCIATED PROTEIN RIF1"/>
    <property type="match status" value="1"/>
</dbReference>
<name>A0A7M7KBJ3_VARDE</name>
<keyword evidence="6" id="KW-0131">Cell cycle</keyword>
<evidence type="ECO:0000256" key="7">
    <source>
        <dbReference type="SAM" id="MobiDB-lite"/>
    </source>
</evidence>
<dbReference type="SUPFAM" id="SSF48371">
    <property type="entry name" value="ARM repeat"/>
    <property type="match status" value="1"/>
</dbReference>